<dbReference type="AlphaFoldDB" id="A0A6V2L3J8"/>
<evidence type="ECO:0000313" key="7">
    <source>
        <dbReference type="EMBL" id="CAE4639290.1"/>
    </source>
</evidence>
<evidence type="ECO:0000313" key="8">
    <source>
        <dbReference type="EMBL" id="CAE4639294.1"/>
    </source>
</evidence>
<proteinExistence type="predicted"/>
<organism evidence="8">
    <name type="scientific">Ditylum brightwellii</name>
    <dbReference type="NCBI Taxonomy" id="49249"/>
    <lineage>
        <taxon>Eukaryota</taxon>
        <taxon>Sar</taxon>
        <taxon>Stramenopiles</taxon>
        <taxon>Ochrophyta</taxon>
        <taxon>Bacillariophyta</taxon>
        <taxon>Mediophyceae</taxon>
        <taxon>Lithodesmiophycidae</taxon>
        <taxon>Lithodesmiales</taxon>
        <taxon>Lithodesmiaceae</taxon>
        <taxon>Ditylum</taxon>
    </lineage>
</organism>
<dbReference type="SUPFAM" id="SSF52833">
    <property type="entry name" value="Thioredoxin-like"/>
    <property type="match status" value="1"/>
</dbReference>
<dbReference type="Gene3D" id="3.40.30.10">
    <property type="entry name" value="Glutaredoxin"/>
    <property type="match status" value="1"/>
</dbReference>
<dbReference type="InterPro" id="IPR039542">
    <property type="entry name" value="Erv_N"/>
</dbReference>
<protein>
    <recommendedName>
        <fullName evidence="6">Thioredoxin domain-containing protein</fullName>
    </recommendedName>
</protein>
<evidence type="ECO:0000256" key="5">
    <source>
        <dbReference type="SAM" id="Phobius"/>
    </source>
</evidence>
<reference evidence="8" key="1">
    <citation type="submission" date="2021-01" db="EMBL/GenBank/DDBJ databases">
        <authorList>
            <person name="Corre E."/>
            <person name="Pelletier E."/>
            <person name="Niang G."/>
            <person name="Scheremetjew M."/>
            <person name="Finn R."/>
            <person name="Kale V."/>
            <person name="Holt S."/>
            <person name="Cochrane G."/>
            <person name="Meng A."/>
            <person name="Brown T."/>
            <person name="Cohen L."/>
        </authorList>
    </citation>
    <scope>NUCLEOTIDE SEQUENCE</scope>
    <source>
        <strain evidence="8">GSO104</strain>
    </source>
</reference>
<dbReference type="Pfam" id="PF07970">
    <property type="entry name" value="COPIIcoated_ERV"/>
    <property type="match status" value="1"/>
</dbReference>
<evidence type="ECO:0000256" key="4">
    <source>
        <dbReference type="ARBA" id="ARBA00023136"/>
    </source>
</evidence>
<dbReference type="EMBL" id="HBNS01040886">
    <property type="protein sequence ID" value="CAE4639294.1"/>
    <property type="molecule type" value="Transcribed_RNA"/>
</dbReference>
<feature type="transmembrane region" description="Helical" evidence="5">
    <location>
        <begin position="27"/>
        <end position="44"/>
    </location>
</feature>
<dbReference type="EMBL" id="HBNS01040884">
    <property type="protein sequence ID" value="CAE4639290.1"/>
    <property type="molecule type" value="Transcribed_RNA"/>
</dbReference>
<gene>
    <name evidence="7" type="ORF">DBRI00130_LOCUS31822</name>
    <name evidence="8" type="ORF">DBRI00130_LOCUS31824</name>
</gene>
<dbReference type="InterPro" id="IPR012936">
    <property type="entry name" value="Erv_C"/>
</dbReference>
<name>A0A6V2L3J8_9STRA</name>
<dbReference type="GO" id="GO:0016020">
    <property type="term" value="C:membrane"/>
    <property type="evidence" value="ECO:0007669"/>
    <property type="project" value="UniProtKB-SubCell"/>
</dbReference>
<evidence type="ECO:0000256" key="3">
    <source>
        <dbReference type="ARBA" id="ARBA00022989"/>
    </source>
</evidence>
<accession>A0A6V2L3J8</accession>
<evidence type="ECO:0000256" key="2">
    <source>
        <dbReference type="ARBA" id="ARBA00022692"/>
    </source>
</evidence>
<dbReference type="GO" id="GO:0030134">
    <property type="term" value="C:COPII-coated ER to Golgi transport vesicle"/>
    <property type="evidence" value="ECO:0007669"/>
    <property type="project" value="TreeGrafter"/>
</dbReference>
<dbReference type="InterPro" id="IPR036249">
    <property type="entry name" value="Thioredoxin-like_sf"/>
</dbReference>
<dbReference type="PANTHER" id="PTHR10984:SF37">
    <property type="entry name" value="PROTEIN DISULFIDE-ISOMERASE 5-3"/>
    <property type="match status" value="1"/>
</dbReference>
<dbReference type="Pfam" id="PF13850">
    <property type="entry name" value="ERGIC_N"/>
    <property type="match status" value="1"/>
</dbReference>
<keyword evidence="2 5" id="KW-0812">Transmembrane</keyword>
<dbReference type="CDD" id="cd02961">
    <property type="entry name" value="PDI_a_family"/>
    <property type="match status" value="1"/>
</dbReference>
<dbReference type="PROSITE" id="PS51352">
    <property type="entry name" value="THIOREDOXIN_2"/>
    <property type="match status" value="1"/>
</dbReference>
<dbReference type="GO" id="GO:0005783">
    <property type="term" value="C:endoplasmic reticulum"/>
    <property type="evidence" value="ECO:0007669"/>
    <property type="project" value="TreeGrafter"/>
</dbReference>
<dbReference type="Pfam" id="PF00085">
    <property type="entry name" value="Thioredoxin"/>
    <property type="match status" value="2"/>
</dbReference>
<dbReference type="PANTHER" id="PTHR10984">
    <property type="entry name" value="ENDOPLASMIC RETICULUM-GOLGI INTERMEDIATE COMPARTMENT PROTEIN"/>
    <property type="match status" value="1"/>
</dbReference>
<dbReference type="InterPro" id="IPR013766">
    <property type="entry name" value="Thioredoxin_domain"/>
</dbReference>
<feature type="domain" description="Thioredoxin" evidence="6">
    <location>
        <begin position="124"/>
        <end position="280"/>
    </location>
</feature>
<keyword evidence="3 5" id="KW-1133">Transmembrane helix</keyword>
<evidence type="ECO:0000256" key="1">
    <source>
        <dbReference type="ARBA" id="ARBA00004370"/>
    </source>
</evidence>
<comment type="subcellular location">
    <subcellularLocation>
        <location evidence="1">Membrane</location>
    </subcellularLocation>
</comment>
<keyword evidence="4 5" id="KW-0472">Membrane</keyword>
<sequence>MSPRPWSANLDMYRRVPTDLLEGTKRGSILSVMAIVTMTVLFLLETKAFFGVRLAAEMTLDSNDDAQIRINFNITMMDMKCEYATIDIKSDLGTHQNITQHVNKLQIDAEGVRQRYMSRNRHQTDIAMSDPTVTATIDQLHEDGVDAVDLDERTINYAKKTQEYLFVDFFASWCSHCRDLAPTWEVLAEVMDIAAEESLDKKIEGEAHKYSDEDYNEAKKVELPVMVGKVDCVNHATVCQQEGIMAYPTLRMFVDGQKYADYNGHRTVIEMVHWLSAIETKHKSEKGTENKIDSTVHDIAHEFTLDEKPEEKEWAEKIKKHRHMFSATNNWNDDDHPGCQLSGFLNVDRSPGNFHIIARSKSKVFDPRVTNVSHEVHHLSFGMPRPADFAKKNAGEVPPHFVESTQAMNGNVYVTKNLHEAHHHYLKVITTNVDVPLAYPRNNNKQFTTAYQILPSSQLSLFPEDTVPEAKFAYDLSPIAISYKKTYMNWYDYVTKLMAIVGGTFTIVGLLESGIHAATSKKNR</sequence>
<dbReference type="InterPro" id="IPR045888">
    <property type="entry name" value="Erv"/>
</dbReference>
<evidence type="ECO:0000259" key="6">
    <source>
        <dbReference type="PROSITE" id="PS51352"/>
    </source>
</evidence>